<reference evidence="15 16" key="1">
    <citation type="submission" date="2024-01" db="EMBL/GenBank/DDBJ databases">
        <authorList>
            <person name="Waweru B."/>
        </authorList>
    </citation>
    <scope>NUCLEOTIDE SEQUENCE [LARGE SCALE GENOMIC DNA]</scope>
</reference>
<evidence type="ECO:0000256" key="10">
    <source>
        <dbReference type="ARBA" id="ARBA00023242"/>
    </source>
</evidence>
<keyword evidence="13" id="KW-0040">ANK repeat</keyword>
<keyword evidence="10" id="KW-0539">Nucleus</keyword>
<evidence type="ECO:0000256" key="2">
    <source>
        <dbReference type="ARBA" id="ARBA00004123"/>
    </source>
</evidence>
<dbReference type="Pfam" id="PF12796">
    <property type="entry name" value="Ank_2"/>
    <property type="match status" value="1"/>
</dbReference>
<feature type="domain" description="RMT2" evidence="14">
    <location>
        <begin position="107"/>
        <end position="327"/>
    </location>
</feature>
<evidence type="ECO:0000313" key="16">
    <source>
        <dbReference type="Proteomes" id="UP001314170"/>
    </source>
</evidence>
<comment type="function">
    <text evidence="1">S-adenosyl-L-methionine-dependent protein-arginine N-methyltransferase that methylates the delta-nitrogen atom of arginine residues to form N5-methylarginine (type IV) in target proteins. Monomethylates ribosomal protein L12.</text>
</comment>
<dbReference type="InterPro" id="IPR029063">
    <property type="entry name" value="SAM-dependent_MTases_sf"/>
</dbReference>
<comment type="subunit">
    <text evidence="4">Monomer.</text>
</comment>
<keyword evidence="7" id="KW-0489">Methyltransferase</keyword>
<evidence type="ECO:0000256" key="8">
    <source>
        <dbReference type="ARBA" id="ARBA00022679"/>
    </source>
</evidence>
<evidence type="ECO:0000259" key="14">
    <source>
        <dbReference type="PROSITE" id="PS51559"/>
    </source>
</evidence>
<dbReference type="PIRSF" id="PIRSF038148">
    <property type="entry name" value="Arginine_N-mtfrase-2"/>
    <property type="match status" value="1"/>
</dbReference>
<evidence type="ECO:0000256" key="11">
    <source>
        <dbReference type="ARBA" id="ARBA00031001"/>
    </source>
</evidence>
<evidence type="ECO:0000256" key="6">
    <source>
        <dbReference type="ARBA" id="ARBA00022490"/>
    </source>
</evidence>
<keyword evidence="6" id="KW-0963">Cytoplasm</keyword>
<evidence type="ECO:0000313" key="15">
    <source>
        <dbReference type="EMBL" id="CAK7347458.1"/>
    </source>
</evidence>
<evidence type="ECO:0000256" key="13">
    <source>
        <dbReference type="PROSITE-ProRule" id="PRU00023"/>
    </source>
</evidence>
<dbReference type="SMART" id="SM00248">
    <property type="entry name" value="ANK"/>
    <property type="match status" value="2"/>
</dbReference>
<gene>
    <name evidence="15" type="ORF">DCAF_LOCUS20145</name>
</gene>
<evidence type="ECO:0000256" key="9">
    <source>
        <dbReference type="ARBA" id="ARBA00022691"/>
    </source>
</evidence>
<dbReference type="PANTHER" id="PTHR32379:SF1">
    <property type="entry name" value="GUANIDINOACETATE N-METHYLTRANSFERASE"/>
    <property type="match status" value="1"/>
</dbReference>
<dbReference type="InterPro" id="IPR017408">
    <property type="entry name" value="Arginine_N-MeTrfase_2"/>
</dbReference>
<dbReference type="GO" id="GO:0005634">
    <property type="term" value="C:nucleus"/>
    <property type="evidence" value="ECO:0007669"/>
    <property type="project" value="UniProtKB-SubCell"/>
</dbReference>
<dbReference type="InterPro" id="IPR036770">
    <property type="entry name" value="Ankyrin_rpt-contain_sf"/>
</dbReference>
<dbReference type="EMBL" id="CAWUPB010001173">
    <property type="protein sequence ID" value="CAK7347458.1"/>
    <property type="molecule type" value="Genomic_DNA"/>
</dbReference>
<dbReference type="FunFam" id="3.40.50.150:FF:000135">
    <property type="entry name" value="Arginine N-methyltransferase 2"/>
    <property type="match status" value="1"/>
</dbReference>
<dbReference type="PANTHER" id="PTHR32379">
    <property type="entry name" value="GUANIDINOACETATE N-METHYLTRANSFERASE"/>
    <property type="match status" value="1"/>
</dbReference>
<dbReference type="InterPro" id="IPR026480">
    <property type="entry name" value="RMT2_dom"/>
</dbReference>
<evidence type="ECO:0000256" key="1">
    <source>
        <dbReference type="ARBA" id="ARBA00002207"/>
    </source>
</evidence>
<dbReference type="PROSITE" id="PS51559">
    <property type="entry name" value="SAM_RMT2"/>
    <property type="match status" value="1"/>
</dbReference>
<evidence type="ECO:0000256" key="5">
    <source>
        <dbReference type="ARBA" id="ARBA00018778"/>
    </source>
</evidence>
<dbReference type="PROSITE" id="PS50297">
    <property type="entry name" value="ANK_REP_REGION"/>
    <property type="match status" value="1"/>
</dbReference>
<keyword evidence="8" id="KW-0808">Transferase</keyword>
<dbReference type="Gene3D" id="3.40.50.150">
    <property type="entry name" value="Vaccinia Virus protein VP39"/>
    <property type="match status" value="1"/>
</dbReference>
<accession>A0AAV1S981</accession>
<dbReference type="SUPFAM" id="SSF48403">
    <property type="entry name" value="Ankyrin repeat"/>
    <property type="match status" value="1"/>
</dbReference>
<feature type="repeat" description="ANK" evidence="13">
    <location>
        <begin position="35"/>
        <end position="67"/>
    </location>
</feature>
<evidence type="ECO:0000256" key="4">
    <source>
        <dbReference type="ARBA" id="ARBA00011245"/>
    </source>
</evidence>
<dbReference type="PROSITE" id="PS50088">
    <property type="entry name" value="ANK_REPEAT"/>
    <property type="match status" value="1"/>
</dbReference>
<organism evidence="15 16">
    <name type="scientific">Dovyalis caffra</name>
    <dbReference type="NCBI Taxonomy" id="77055"/>
    <lineage>
        <taxon>Eukaryota</taxon>
        <taxon>Viridiplantae</taxon>
        <taxon>Streptophyta</taxon>
        <taxon>Embryophyta</taxon>
        <taxon>Tracheophyta</taxon>
        <taxon>Spermatophyta</taxon>
        <taxon>Magnoliopsida</taxon>
        <taxon>eudicotyledons</taxon>
        <taxon>Gunneridae</taxon>
        <taxon>Pentapetalae</taxon>
        <taxon>rosids</taxon>
        <taxon>fabids</taxon>
        <taxon>Malpighiales</taxon>
        <taxon>Salicaceae</taxon>
        <taxon>Flacourtieae</taxon>
        <taxon>Dovyalis</taxon>
    </lineage>
</organism>
<dbReference type="SUPFAM" id="SSF53335">
    <property type="entry name" value="S-adenosyl-L-methionine-dependent methyltransferases"/>
    <property type="match status" value="1"/>
</dbReference>
<dbReference type="Gene3D" id="1.25.40.20">
    <property type="entry name" value="Ankyrin repeat-containing domain"/>
    <property type="match status" value="1"/>
</dbReference>
<sequence length="327" mass="36431">MDECELLCEAAKNGDIDKVKSLINSGIDVTYFDNNGLTPLMHAAKRGHTVIVNDLLEAGAPWNALSPSNISAGDFAMEAGHQDAYAILLNAGIQSELILGTIARKEKSNSDSSKTYLEDRVSFSEDKIMDSDSKAIMMAWEKPLMEAHAKAVCSGGGHILNIGFGMGLVDAAIQQYNPVMHTIVEAHQEVYERMIRTGWGGKENVKIVFGRWQDVLSQLGTYDGIFFDTYGEYYEDLREFHQHLPVLLKPGGIYSFFNGLCGGNAFFHVVYCNLVSLELEHLGYSTQLIPLPVKDCLGEEVWEGVRHKYWQLDTYYLPVCQSIKDSE</sequence>
<name>A0AAV1S981_9ROSI</name>
<comment type="subcellular location">
    <subcellularLocation>
        <location evidence="3">Cytoplasm</location>
    </subcellularLocation>
    <subcellularLocation>
        <location evidence="2">Nucleus</location>
    </subcellularLocation>
</comment>
<dbReference type="GO" id="GO:0016274">
    <property type="term" value="F:protein-arginine N-methyltransferase activity"/>
    <property type="evidence" value="ECO:0007669"/>
    <property type="project" value="InterPro"/>
</dbReference>
<keyword evidence="9" id="KW-0949">S-adenosyl-L-methionine</keyword>
<dbReference type="InterPro" id="IPR002110">
    <property type="entry name" value="Ankyrin_rpt"/>
</dbReference>
<keyword evidence="16" id="KW-1185">Reference proteome</keyword>
<evidence type="ECO:0000256" key="3">
    <source>
        <dbReference type="ARBA" id="ARBA00004496"/>
    </source>
</evidence>
<dbReference type="FunFam" id="1.25.40.20:FF:000307">
    <property type="entry name" value="Protein arginine N-methyltransferase 2"/>
    <property type="match status" value="1"/>
</dbReference>
<dbReference type="Proteomes" id="UP001314170">
    <property type="component" value="Unassembled WGS sequence"/>
</dbReference>
<evidence type="ECO:0000256" key="7">
    <source>
        <dbReference type="ARBA" id="ARBA00022603"/>
    </source>
</evidence>
<dbReference type="AlphaFoldDB" id="A0AAV1S981"/>
<dbReference type="GO" id="GO:0032259">
    <property type="term" value="P:methylation"/>
    <property type="evidence" value="ECO:0007669"/>
    <property type="project" value="UniProtKB-KW"/>
</dbReference>
<comment type="caution">
    <text evidence="15">The sequence shown here is derived from an EMBL/GenBank/DDBJ whole genome shotgun (WGS) entry which is preliminary data.</text>
</comment>
<protein>
    <recommendedName>
        <fullName evidence="5">Protein arginine N-methyltransferase 2</fullName>
    </recommendedName>
    <alternativeName>
        <fullName evidence="11">Protein-arginine N5-methyltransferase</fullName>
    </alternativeName>
    <alternativeName>
        <fullName evidence="12">Type IV protein arginine N-methyltransferase</fullName>
    </alternativeName>
</protein>
<dbReference type="GO" id="GO:0005737">
    <property type="term" value="C:cytoplasm"/>
    <property type="evidence" value="ECO:0007669"/>
    <property type="project" value="UniProtKB-SubCell"/>
</dbReference>
<dbReference type="InterPro" id="IPR051038">
    <property type="entry name" value="RMT2/GAMT_Mtase"/>
</dbReference>
<evidence type="ECO:0000256" key="12">
    <source>
        <dbReference type="ARBA" id="ARBA00031724"/>
    </source>
</evidence>
<proteinExistence type="predicted"/>